<accession>A0ABX2NM93</accession>
<sequence length="139" mass="14350">MLTKPVLTVAETTRIVDAARAEAEKNRWPVAIVVVDDGGHPLAVLRLDGAAPATSYIATEKARTAALGRRETKVYEDMINNGRTAFLSAPLQGTLEGGVPVIVDGHVVGAVGVSGVKSEQDAQIAKAGIQALGIQALGV</sequence>
<keyword evidence="2" id="KW-1185">Reference proteome</keyword>
<organism evidence="1 2">
    <name type="scientific">Paraburkholderia youngii</name>
    <dbReference type="NCBI Taxonomy" id="2782701"/>
    <lineage>
        <taxon>Bacteria</taxon>
        <taxon>Pseudomonadati</taxon>
        <taxon>Pseudomonadota</taxon>
        <taxon>Betaproteobacteria</taxon>
        <taxon>Burkholderiales</taxon>
        <taxon>Burkholderiaceae</taxon>
        <taxon>Paraburkholderia</taxon>
    </lineage>
</organism>
<dbReference type="RefSeq" id="WP_176367284.1">
    <property type="nucleotide sequence ID" value="NZ_VOMC01000016.1"/>
</dbReference>
<comment type="caution">
    <text evidence="1">The sequence shown here is derived from an EMBL/GenBank/DDBJ whole genome shotgun (WGS) entry which is preliminary data.</text>
</comment>
<dbReference type="PANTHER" id="PTHR34309:SF1">
    <property type="entry name" value="PROTEIN GLCG"/>
    <property type="match status" value="1"/>
</dbReference>
<reference evidence="1 2" key="1">
    <citation type="submission" date="2019-08" db="EMBL/GenBank/DDBJ databases">
        <title>Paraburkholderia simonii sp. nov. and P. youngii sp. nov. Brazilian and Mexican Mimosa-associated rhizobia.</title>
        <authorList>
            <person name="Mavima L."/>
            <person name="Beukes C.W."/>
            <person name="Palmer M."/>
            <person name="De Meyer S.E."/>
            <person name="James E.K."/>
            <person name="Maluk M."/>
            <person name="Avontuur J.R."/>
            <person name="Chan W.Y."/>
            <person name="Venter S.N."/>
            <person name="Steenkamp E.T."/>
        </authorList>
    </citation>
    <scope>NUCLEOTIDE SEQUENCE [LARGE SCALE GENOMIC DNA]</scope>
    <source>
        <strain evidence="1 2">JPY454</strain>
    </source>
</reference>
<gene>
    <name evidence="1" type="ORF">FSB64_16670</name>
</gene>
<protein>
    <submittedName>
        <fullName evidence="1">Heme-binding protein</fullName>
    </submittedName>
</protein>
<dbReference type="InterPro" id="IPR052517">
    <property type="entry name" value="GlcG_carb_metab_protein"/>
</dbReference>
<dbReference type="PANTHER" id="PTHR34309">
    <property type="entry name" value="SLR1406 PROTEIN"/>
    <property type="match status" value="1"/>
</dbReference>
<dbReference type="Pfam" id="PF03928">
    <property type="entry name" value="HbpS-like"/>
    <property type="match status" value="1"/>
</dbReference>
<name>A0ABX2NM93_9BURK</name>
<evidence type="ECO:0000313" key="1">
    <source>
        <dbReference type="EMBL" id="NVI05371.1"/>
    </source>
</evidence>
<evidence type="ECO:0000313" key="2">
    <source>
        <dbReference type="Proteomes" id="UP000821598"/>
    </source>
</evidence>
<dbReference type="Gene3D" id="3.30.450.150">
    <property type="entry name" value="Haem-degrading domain"/>
    <property type="match status" value="1"/>
</dbReference>
<dbReference type="InterPro" id="IPR038084">
    <property type="entry name" value="PduO/GlcC-like_sf"/>
</dbReference>
<dbReference type="InterPro" id="IPR005624">
    <property type="entry name" value="PduO/GlcC-like"/>
</dbReference>
<dbReference type="Proteomes" id="UP000821598">
    <property type="component" value="Unassembled WGS sequence"/>
</dbReference>
<dbReference type="EMBL" id="VOMC01000016">
    <property type="protein sequence ID" value="NVI05371.1"/>
    <property type="molecule type" value="Genomic_DNA"/>
</dbReference>
<proteinExistence type="predicted"/>
<dbReference type="SUPFAM" id="SSF143744">
    <property type="entry name" value="GlcG-like"/>
    <property type="match status" value="1"/>
</dbReference>